<keyword evidence="4 7" id="KW-0255">Endonuclease</keyword>
<gene>
    <name evidence="7 9" type="primary">ybeY</name>
    <name evidence="9" type="ORF">SMD27_04960</name>
</gene>
<proteinExistence type="inferred from homology"/>
<dbReference type="PANTHER" id="PTHR46986:SF1">
    <property type="entry name" value="ENDORIBONUCLEASE YBEY, CHLOROPLASTIC"/>
    <property type="match status" value="1"/>
</dbReference>
<dbReference type="Gene3D" id="3.40.390.30">
    <property type="entry name" value="Metalloproteases ('zincins'), catalytic domain"/>
    <property type="match status" value="1"/>
</dbReference>
<dbReference type="RefSeq" id="WP_320507210.1">
    <property type="nucleotide sequence ID" value="NZ_JAXCLW010000001.1"/>
</dbReference>
<organism evidence="9 10">
    <name type="scientific">Dongia soli</name>
    <dbReference type="NCBI Taxonomy" id="600628"/>
    <lineage>
        <taxon>Bacteria</taxon>
        <taxon>Pseudomonadati</taxon>
        <taxon>Pseudomonadota</taxon>
        <taxon>Alphaproteobacteria</taxon>
        <taxon>Rhodospirillales</taxon>
        <taxon>Dongiaceae</taxon>
        <taxon>Dongia</taxon>
    </lineage>
</organism>
<comment type="caution">
    <text evidence="9">The sequence shown here is derived from an EMBL/GenBank/DDBJ whole genome shotgun (WGS) entry which is preliminary data.</text>
</comment>
<feature type="binding site" evidence="7">
    <location>
        <position position="173"/>
    </location>
    <ligand>
        <name>Zn(2+)</name>
        <dbReference type="ChEBI" id="CHEBI:29105"/>
        <note>catalytic</note>
    </ligand>
</feature>
<dbReference type="Proteomes" id="UP001279642">
    <property type="component" value="Unassembled WGS sequence"/>
</dbReference>
<dbReference type="EC" id="3.1.-.-" evidence="7"/>
<dbReference type="PANTHER" id="PTHR46986">
    <property type="entry name" value="ENDORIBONUCLEASE YBEY, CHLOROPLASTIC"/>
    <property type="match status" value="1"/>
</dbReference>
<keyword evidence="7" id="KW-0963">Cytoplasm</keyword>
<evidence type="ECO:0000256" key="8">
    <source>
        <dbReference type="SAM" id="MobiDB-lite"/>
    </source>
</evidence>
<dbReference type="NCBIfam" id="TIGR00043">
    <property type="entry name" value="rRNA maturation RNase YbeY"/>
    <property type="match status" value="1"/>
</dbReference>
<name>A0ABU5E796_9PROT</name>
<feature type="binding site" evidence="7">
    <location>
        <position position="179"/>
    </location>
    <ligand>
        <name>Zn(2+)</name>
        <dbReference type="ChEBI" id="CHEBI:29105"/>
        <note>catalytic</note>
    </ligand>
</feature>
<evidence type="ECO:0000256" key="3">
    <source>
        <dbReference type="ARBA" id="ARBA00022723"/>
    </source>
</evidence>
<dbReference type="HAMAP" id="MF_00009">
    <property type="entry name" value="Endoribonucl_YbeY"/>
    <property type="match status" value="1"/>
</dbReference>
<feature type="binding site" evidence="7">
    <location>
        <position position="169"/>
    </location>
    <ligand>
        <name>Zn(2+)</name>
        <dbReference type="ChEBI" id="CHEBI:29105"/>
        <note>catalytic</note>
    </ligand>
</feature>
<keyword evidence="10" id="KW-1185">Reference proteome</keyword>
<evidence type="ECO:0000256" key="1">
    <source>
        <dbReference type="ARBA" id="ARBA00010875"/>
    </source>
</evidence>
<evidence type="ECO:0000256" key="7">
    <source>
        <dbReference type="HAMAP-Rule" id="MF_00009"/>
    </source>
</evidence>
<keyword evidence="7" id="KW-0698">rRNA processing</keyword>
<evidence type="ECO:0000256" key="4">
    <source>
        <dbReference type="ARBA" id="ARBA00022759"/>
    </source>
</evidence>
<dbReference type="SUPFAM" id="SSF55486">
    <property type="entry name" value="Metalloproteases ('zincins'), catalytic domain"/>
    <property type="match status" value="1"/>
</dbReference>
<comment type="function">
    <text evidence="7">Single strand-specific metallo-endoribonuclease involved in late-stage 70S ribosome quality control and in maturation of the 3' terminus of the 16S rRNA.</text>
</comment>
<protein>
    <recommendedName>
        <fullName evidence="7">Endoribonuclease YbeY</fullName>
        <ecNumber evidence="7">3.1.-.-</ecNumber>
    </recommendedName>
</protein>
<comment type="cofactor">
    <cofactor evidence="7">
        <name>Zn(2+)</name>
        <dbReference type="ChEBI" id="CHEBI:29105"/>
    </cofactor>
    <text evidence="7">Binds 1 zinc ion.</text>
</comment>
<feature type="region of interest" description="Disordered" evidence="8">
    <location>
        <begin position="1"/>
        <end position="39"/>
    </location>
</feature>
<evidence type="ECO:0000256" key="5">
    <source>
        <dbReference type="ARBA" id="ARBA00022801"/>
    </source>
</evidence>
<reference evidence="9 10" key="1">
    <citation type="journal article" date="2016" name="Antonie Van Leeuwenhoek">
        <title>Dongia soli sp. nov., isolated from soil from Dokdo, Korea.</title>
        <authorList>
            <person name="Kim D.U."/>
            <person name="Lee H."/>
            <person name="Kim H."/>
            <person name="Kim S.G."/>
            <person name="Ka J.O."/>
        </authorList>
    </citation>
    <scope>NUCLEOTIDE SEQUENCE [LARGE SCALE GENOMIC DNA]</scope>
    <source>
        <strain evidence="9 10">D78</strain>
    </source>
</reference>
<keyword evidence="2 7" id="KW-0540">Nuclease</keyword>
<evidence type="ECO:0000313" key="10">
    <source>
        <dbReference type="Proteomes" id="UP001279642"/>
    </source>
</evidence>
<dbReference type="PROSITE" id="PS01306">
    <property type="entry name" value="UPF0054"/>
    <property type="match status" value="1"/>
</dbReference>
<dbReference type="InterPro" id="IPR020549">
    <property type="entry name" value="YbeY_CS"/>
</dbReference>
<dbReference type="InterPro" id="IPR002036">
    <property type="entry name" value="YbeY"/>
</dbReference>
<sequence length="209" mass="22821">MPKRALPGVPGVPETMGSAMKGGARRSGRSASAAQKRNSPSRAAALRIAVVIENDDWHTEVPAIPGLLRKAARRAMTQARADGWRGSSKAHELCIVLSDDRHVRQLNRDYRGKDKPTNVLSFAALDAGKPDADMPWHLGDVILALGVVRKEATKQRKALNDHLTHLVIHGVLHLLGYDHEEDAEAERMEALEIAALQRLGIGNPYCRAD</sequence>
<keyword evidence="5 7" id="KW-0378">Hydrolase</keyword>
<evidence type="ECO:0000256" key="6">
    <source>
        <dbReference type="ARBA" id="ARBA00022833"/>
    </source>
</evidence>
<keyword evidence="6 7" id="KW-0862">Zinc</keyword>
<keyword evidence="7" id="KW-0690">Ribosome biogenesis</keyword>
<comment type="similarity">
    <text evidence="1 7">Belongs to the endoribonuclease YbeY family.</text>
</comment>
<dbReference type="Pfam" id="PF02130">
    <property type="entry name" value="YbeY"/>
    <property type="match status" value="1"/>
</dbReference>
<accession>A0ABU5E796</accession>
<comment type="subcellular location">
    <subcellularLocation>
        <location evidence="7">Cytoplasm</location>
    </subcellularLocation>
</comment>
<keyword evidence="3 7" id="KW-0479">Metal-binding</keyword>
<evidence type="ECO:0000313" key="9">
    <source>
        <dbReference type="EMBL" id="MDY0882182.1"/>
    </source>
</evidence>
<evidence type="ECO:0000256" key="2">
    <source>
        <dbReference type="ARBA" id="ARBA00022722"/>
    </source>
</evidence>
<dbReference type="InterPro" id="IPR023091">
    <property type="entry name" value="MetalPrtase_cat_dom_sf_prd"/>
</dbReference>
<dbReference type="EMBL" id="JAXCLW010000001">
    <property type="protein sequence ID" value="MDY0882182.1"/>
    <property type="molecule type" value="Genomic_DNA"/>
</dbReference>